<gene>
    <name evidence="2" type="ORF">BZJ21_04970</name>
</gene>
<dbReference type="EMBL" id="MUFR01000010">
    <property type="protein sequence ID" value="OOF34548.1"/>
    <property type="molecule type" value="Genomic_DNA"/>
</dbReference>
<evidence type="ECO:0008006" key="4">
    <source>
        <dbReference type="Google" id="ProtNLM"/>
    </source>
</evidence>
<comment type="caution">
    <text evidence="2">The sequence shown here is derived from an EMBL/GenBank/DDBJ whole genome shotgun (WGS) entry which is preliminary data.</text>
</comment>
<dbReference type="Proteomes" id="UP000189431">
    <property type="component" value="Unassembled WGS sequence"/>
</dbReference>
<sequence>MMQYIGVMFFVVCIVHYVYQAIILPSFRQSARDELFVLRDKLRARLIEVQGTCDKKTIRAFKEVDTGINRSLNRLHMLTFSNFVRTTIHIEESSKEYEISRKKFHSLLDNAKDETPLETFHEVGKVLHKVLAMNSFMFVVYVLPFVLAFKFIGTLYRRTKKATDYMLDMTMVARNIKPAYEHVSNERLTA</sequence>
<organism evidence="2 3">
    <name type="scientific">Salinivibrio costicola subsp. alcaliphilus</name>
    <dbReference type="NCBI Taxonomy" id="272773"/>
    <lineage>
        <taxon>Bacteria</taxon>
        <taxon>Pseudomonadati</taxon>
        <taxon>Pseudomonadota</taxon>
        <taxon>Gammaproteobacteria</taxon>
        <taxon>Vibrionales</taxon>
        <taxon>Vibrionaceae</taxon>
        <taxon>Salinivibrio</taxon>
    </lineage>
</organism>
<dbReference type="RefSeq" id="WP_077669277.1">
    <property type="nucleotide sequence ID" value="NZ_MUFR01000010.1"/>
</dbReference>
<keyword evidence="1" id="KW-0812">Transmembrane</keyword>
<name>A0ABX3KSP8_SALCS</name>
<evidence type="ECO:0000256" key="1">
    <source>
        <dbReference type="SAM" id="Phobius"/>
    </source>
</evidence>
<feature type="transmembrane region" description="Helical" evidence="1">
    <location>
        <begin position="136"/>
        <end position="156"/>
    </location>
</feature>
<keyword evidence="1" id="KW-1133">Transmembrane helix</keyword>
<accession>A0ABX3KSP8</accession>
<protein>
    <recommendedName>
        <fullName evidence="4">DUF4760 domain-containing protein</fullName>
    </recommendedName>
</protein>
<keyword evidence="3" id="KW-1185">Reference proteome</keyword>
<keyword evidence="1" id="KW-0472">Membrane</keyword>
<reference evidence="3" key="1">
    <citation type="submission" date="2017-01" db="EMBL/GenBank/DDBJ databases">
        <title>Draft genome of the species Salinivibrio costicola subsp. alcaliphilus.</title>
        <authorList>
            <person name="Lopez-Hermoso C."/>
            <person name="De La Haba R."/>
            <person name="Sanchez-Porro C."/>
            <person name="Ventosa A."/>
        </authorList>
    </citation>
    <scope>NUCLEOTIDE SEQUENCE [LARGE SCALE GENOMIC DNA]</scope>
    <source>
        <strain evidence="3">CBH448</strain>
    </source>
</reference>
<proteinExistence type="predicted"/>
<evidence type="ECO:0000313" key="3">
    <source>
        <dbReference type="Proteomes" id="UP000189431"/>
    </source>
</evidence>
<evidence type="ECO:0000313" key="2">
    <source>
        <dbReference type="EMBL" id="OOF34548.1"/>
    </source>
</evidence>